<keyword evidence="6 11" id="KW-0441">Lipid A biosynthesis</keyword>
<evidence type="ECO:0000256" key="5">
    <source>
        <dbReference type="ARBA" id="ARBA00022516"/>
    </source>
</evidence>
<evidence type="ECO:0000256" key="2">
    <source>
        <dbReference type="ARBA" id="ARBA00007868"/>
    </source>
</evidence>
<dbReference type="UniPathway" id="UPA00973"/>
<evidence type="ECO:0000256" key="11">
    <source>
        <dbReference type="HAMAP-Rule" id="MF_00392"/>
    </source>
</evidence>
<dbReference type="NCBIfam" id="TIGR00215">
    <property type="entry name" value="lpxB"/>
    <property type="match status" value="1"/>
</dbReference>
<evidence type="ECO:0000313" key="12">
    <source>
        <dbReference type="EMBL" id="QKD43512.1"/>
    </source>
</evidence>
<dbReference type="GO" id="GO:0016020">
    <property type="term" value="C:membrane"/>
    <property type="evidence" value="ECO:0007669"/>
    <property type="project" value="GOC"/>
</dbReference>
<dbReference type="EMBL" id="CP051298">
    <property type="protein sequence ID" value="QKD43512.1"/>
    <property type="molecule type" value="Genomic_DNA"/>
</dbReference>
<comment type="pathway">
    <text evidence="11">Bacterial outer membrane biogenesis; LPS lipid A biosynthesis.</text>
</comment>
<dbReference type="PANTHER" id="PTHR30372:SF4">
    <property type="entry name" value="LIPID-A-DISACCHARIDE SYNTHASE, MITOCHONDRIAL-RELATED"/>
    <property type="match status" value="1"/>
</dbReference>
<evidence type="ECO:0000256" key="9">
    <source>
        <dbReference type="ARBA" id="ARBA00023098"/>
    </source>
</evidence>
<comment type="similarity">
    <text evidence="2 11">Belongs to the LpxB family.</text>
</comment>
<organism evidence="12 13">
    <name type="scientific">Alicycliphilus denitrificans</name>
    <dbReference type="NCBI Taxonomy" id="179636"/>
    <lineage>
        <taxon>Bacteria</taxon>
        <taxon>Pseudomonadati</taxon>
        <taxon>Pseudomonadota</taxon>
        <taxon>Betaproteobacteria</taxon>
        <taxon>Burkholderiales</taxon>
        <taxon>Comamonadaceae</taxon>
        <taxon>Alicycliphilus</taxon>
    </lineage>
</organism>
<evidence type="ECO:0000256" key="6">
    <source>
        <dbReference type="ARBA" id="ARBA00022556"/>
    </source>
</evidence>
<evidence type="ECO:0000313" key="13">
    <source>
        <dbReference type="Proteomes" id="UP000500755"/>
    </source>
</evidence>
<evidence type="ECO:0000256" key="3">
    <source>
        <dbReference type="ARBA" id="ARBA00012687"/>
    </source>
</evidence>
<sequence>MEHPPRVAMVAGETSGDLLAGLLLDGLRARWPGVASMGIGGPRMQERGFDAWWHSERLAVHGYSIELVRRLWGILQIRKALRVRLLADRPDVFIGVDAPDFNLGLERDLRAAGVKTVHFVCPSIWAWRADRVEKIRAAADHVLCIFPFEPELLARHGIAATYVGHPLASVIPMAPDRLAARAQLGLTADDEVLAILPGSRSAEVAYIARPFFQAAALIRKARTAIKIVVPAVPALRGRIEQIARECGVLESLAIVTGQSHQVLAACDCTLIASGTATLEAALFKRPMVIAYHMHPVSWRLMRRKQLQPWVGLPNILCRDFVVPELLQDAATPRALAAAVQQWLDAPARDPGRIARLEQRFTALHEELQRDTPRLAAHAIAQILA</sequence>
<evidence type="ECO:0000256" key="4">
    <source>
        <dbReference type="ARBA" id="ARBA00020902"/>
    </source>
</evidence>
<evidence type="ECO:0000256" key="10">
    <source>
        <dbReference type="ARBA" id="ARBA00048975"/>
    </source>
</evidence>
<comment type="function">
    <text evidence="1 11">Condensation of UDP-2,3-diacylglucosamine and 2,3-diacylglucosamine-1-phosphate to form lipid A disaccharide, a precursor of lipid A, a phosphorylated glycolipid that anchors the lipopolysaccharide to the outer membrane of the cell.</text>
</comment>
<dbReference type="GO" id="GO:0009245">
    <property type="term" value="P:lipid A biosynthetic process"/>
    <property type="evidence" value="ECO:0007669"/>
    <property type="project" value="UniProtKB-UniRule"/>
</dbReference>
<evidence type="ECO:0000256" key="1">
    <source>
        <dbReference type="ARBA" id="ARBA00002056"/>
    </source>
</evidence>
<protein>
    <recommendedName>
        <fullName evidence="4 11">Lipid-A-disaccharide synthase</fullName>
        <ecNumber evidence="3 11">2.4.1.182</ecNumber>
    </recommendedName>
</protein>
<proteinExistence type="inferred from homology"/>
<dbReference type="InterPro" id="IPR003835">
    <property type="entry name" value="Glyco_trans_19"/>
</dbReference>
<dbReference type="GO" id="GO:0008915">
    <property type="term" value="F:lipid-A-disaccharide synthase activity"/>
    <property type="evidence" value="ECO:0007669"/>
    <property type="project" value="UniProtKB-UniRule"/>
</dbReference>
<dbReference type="EC" id="2.4.1.182" evidence="3 11"/>
<keyword evidence="7 11" id="KW-0328">Glycosyltransferase</keyword>
<dbReference type="GO" id="GO:0005543">
    <property type="term" value="F:phospholipid binding"/>
    <property type="evidence" value="ECO:0007669"/>
    <property type="project" value="TreeGrafter"/>
</dbReference>
<keyword evidence="5 11" id="KW-0444">Lipid biosynthesis</keyword>
<comment type="catalytic activity">
    <reaction evidence="10 11">
        <text>a lipid X + a UDP-2-N,3-O-bis[(3R)-3-hydroxyacyl]-alpha-D-glucosamine = a lipid A disaccharide + UDP + H(+)</text>
        <dbReference type="Rhea" id="RHEA:67828"/>
        <dbReference type="ChEBI" id="CHEBI:15378"/>
        <dbReference type="ChEBI" id="CHEBI:58223"/>
        <dbReference type="ChEBI" id="CHEBI:137748"/>
        <dbReference type="ChEBI" id="CHEBI:176338"/>
        <dbReference type="ChEBI" id="CHEBI:176343"/>
        <dbReference type="EC" id="2.4.1.182"/>
    </reaction>
</comment>
<dbReference type="AlphaFoldDB" id="A0A858ZSK8"/>
<dbReference type="SUPFAM" id="SSF53756">
    <property type="entry name" value="UDP-Glycosyltransferase/glycogen phosphorylase"/>
    <property type="match status" value="1"/>
</dbReference>
<keyword evidence="9 11" id="KW-0443">Lipid metabolism</keyword>
<keyword evidence="8 11" id="KW-0808">Transferase</keyword>
<dbReference type="Proteomes" id="UP000500755">
    <property type="component" value="Chromosome"/>
</dbReference>
<dbReference type="HAMAP" id="MF_00392">
    <property type="entry name" value="LpxB"/>
    <property type="match status" value="1"/>
</dbReference>
<gene>
    <name evidence="11 12" type="primary">lpxB</name>
    <name evidence="12" type="ORF">HF896_07740</name>
</gene>
<reference evidence="12 13" key="1">
    <citation type="submission" date="2020-05" db="EMBL/GenBank/DDBJ databases">
        <title>Complete genome sequence of Alicycliphilus denitrificans DP3.</title>
        <authorList>
            <person name="Chen X."/>
        </authorList>
    </citation>
    <scope>NUCLEOTIDE SEQUENCE [LARGE SCALE GENOMIC DNA]</scope>
    <source>
        <strain evidence="12 13">DP3</strain>
    </source>
</reference>
<dbReference type="RefSeq" id="WP_013518352.1">
    <property type="nucleotide sequence ID" value="NZ_CP051298.1"/>
</dbReference>
<evidence type="ECO:0000256" key="8">
    <source>
        <dbReference type="ARBA" id="ARBA00022679"/>
    </source>
</evidence>
<evidence type="ECO:0000256" key="7">
    <source>
        <dbReference type="ARBA" id="ARBA00022676"/>
    </source>
</evidence>
<dbReference type="PANTHER" id="PTHR30372">
    <property type="entry name" value="LIPID-A-DISACCHARIDE SYNTHASE"/>
    <property type="match status" value="1"/>
</dbReference>
<name>A0A858ZSK8_9BURK</name>
<accession>A0A858ZSK8</accession>
<dbReference type="Pfam" id="PF02684">
    <property type="entry name" value="LpxB"/>
    <property type="match status" value="1"/>
</dbReference>
<dbReference type="OMA" id="YVILPFE"/>